<dbReference type="Pfam" id="PF01873">
    <property type="entry name" value="eIF-5_eIF-2B"/>
    <property type="match status" value="1"/>
</dbReference>
<evidence type="ECO:0000256" key="6">
    <source>
        <dbReference type="ARBA" id="ARBA00022917"/>
    </source>
</evidence>
<dbReference type="NCBIfam" id="NF003067">
    <property type="entry name" value="PRK03988.1"/>
    <property type="match status" value="1"/>
</dbReference>
<evidence type="ECO:0000259" key="10">
    <source>
        <dbReference type="SMART" id="SM00653"/>
    </source>
</evidence>
<organism evidence="11 13">
    <name type="scientific">Candidatus Methanodesulfokora washburnensis</name>
    <dbReference type="NCBI Taxonomy" id="2478471"/>
    <lineage>
        <taxon>Archaea</taxon>
        <taxon>Thermoproteota</taxon>
        <taxon>Candidatus Korarchaeia</taxon>
        <taxon>Candidatus Korarchaeia incertae sedis</taxon>
        <taxon>Candidatus Methanodesulfokora</taxon>
    </lineage>
</organism>
<evidence type="ECO:0000313" key="13">
    <source>
        <dbReference type="Proteomes" id="UP000277582"/>
    </source>
</evidence>
<dbReference type="EMBL" id="RXII01000015">
    <property type="protein sequence ID" value="RZN63401.1"/>
    <property type="molecule type" value="Genomic_DNA"/>
</dbReference>
<dbReference type="OrthoDB" id="38099at2157"/>
<dbReference type="EMBL" id="RCOS01000168">
    <property type="protein sequence ID" value="RSN71854.1"/>
    <property type="molecule type" value="Genomic_DNA"/>
</dbReference>
<evidence type="ECO:0000256" key="7">
    <source>
        <dbReference type="ARBA" id="ARBA00031466"/>
    </source>
</evidence>
<dbReference type="InterPro" id="IPR002735">
    <property type="entry name" value="Transl_init_fac_IF2/IF5_dom"/>
</dbReference>
<dbReference type="Proteomes" id="UP000316217">
    <property type="component" value="Unassembled WGS sequence"/>
</dbReference>
<evidence type="ECO:0000256" key="5">
    <source>
        <dbReference type="ARBA" id="ARBA00022540"/>
    </source>
</evidence>
<evidence type="ECO:0000256" key="2">
    <source>
        <dbReference type="ARBA" id="ARBA00010397"/>
    </source>
</evidence>
<keyword evidence="5 9" id="KW-0396">Initiation factor</keyword>
<evidence type="ECO:0000256" key="9">
    <source>
        <dbReference type="HAMAP-Rule" id="MF_00232"/>
    </source>
</evidence>
<evidence type="ECO:0000313" key="11">
    <source>
        <dbReference type="EMBL" id="RSN71854.1"/>
    </source>
</evidence>
<protein>
    <recommendedName>
        <fullName evidence="4 9">Translation initiation factor 2 subunit beta</fullName>
    </recommendedName>
    <alternativeName>
        <fullName evidence="7 9">aIF2-beta</fullName>
    </alternativeName>
    <alternativeName>
        <fullName evidence="8 9">eIF-2-beta</fullName>
    </alternativeName>
</protein>
<dbReference type="InterPro" id="IPR004458">
    <property type="entry name" value="TIF2_bsu_arc"/>
</dbReference>
<dbReference type="RefSeq" id="WP_125672782.1">
    <property type="nucleotide sequence ID" value="NZ_RCOS01000168.1"/>
</dbReference>
<evidence type="ECO:0000256" key="8">
    <source>
        <dbReference type="ARBA" id="ARBA00032408"/>
    </source>
</evidence>
<sequence length="139" mass="15794">MREEYLKMLDDAYESLKGIIKFSGERFNPPEPIIKVEGRQTHVVNFKELSSALNRDPKMFARFLSKEVGSPYTLTMDGSKLIFTTPVKPSLVKSRIDKFIEIYVICPICHRPDTKIVKSGKIMVLKCLACGAESPVKRI</sequence>
<dbReference type="SUPFAM" id="SSF100966">
    <property type="entry name" value="Translation initiation factor 2 beta, aIF2beta, N-terminal domain"/>
    <property type="match status" value="1"/>
</dbReference>
<dbReference type="GO" id="GO:0003743">
    <property type="term" value="F:translation initiation factor activity"/>
    <property type="evidence" value="ECO:0007669"/>
    <property type="project" value="UniProtKB-UniRule"/>
</dbReference>
<dbReference type="PANTHER" id="PTHR23001:SF3">
    <property type="entry name" value="EUKARYOTIC TRANSLATION INITIATION FACTOR 2 SUBUNIT 2"/>
    <property type="match status" value="1"/>
</dbReference>
<reference evidence="12 14" key="2">
    <citation type="journal article" date="2019" name="Nat. Microbiol.">
        <title>Wide diversity of methane and short-chain alkane metabolisms in uncultured archaea.</title>
        <authorList>
            <person name="Borrel G."/>
            <person name="Adam P.S."/>
            <person name="McKay L.J."/>
            <person name="Chen L.X."/>
            <person name="Sierra-Garcia I.N."/>
            <person name="Sieber C.M."/>
            <person name="Letourneur Q."/>
            <person name="Ghozlane A."/>
            <person name="Andersen G.L."/>
            <person name="Li W.J."/>
            <person name="Hallam S.J."/>
            <person name="Muyzer G."/>
            <person name="de Oliveira V.M."/>
            <person name="Inskeep W.P."/>
            <person name="Banfield J.F."/>
            <person name="Gribaldo S."/>
        </authorList>
    </citation>
    <scope>NUCLEOTIDE SEQUENCE [LARGE SCALE GENOMIC DNA]</scope>
    <source>
        <strain evidence="12">NM4</strain>
    </source>
</reference>
<dbReference type="InterPro" id="IPR016189">
    <property type="entry name" value="Transl_init_fac_IF2/IF5_N"/>
</dbReference>
<dbReference type="InterPro" id="IPR016190">
    <property type="entry name" value="Transl_init_fac_IF2/IF5_Zn-bd"/>
</dbReference>
<reference evidence="11 13" key="1">
    <citation type="submission" date="2018-10" db="EMBL/GenBank/DDBJ databases">
        <title>Co-occurring genomic capacity for anaerobic methane metabolism and dissimilatory sulfite reduction discovered in the Korarchaeota.</title>
        <authorList>
            <person name="Mckay L.J."/>
            <person name="Dlakic M."/>
            <person name="Fields M.W."/>
            <person name="Delmont T.O."/>
            <person name="Eren A.M."/>
            <person name="Jay Z.J."/>
            <person name="Klingelsmith K.B."/>
            <person name="Rusch D.B."/>
            <person name="Inskeep W.P."/>
        </authorList>
    </citation>
    <scope>NUCLEOTIDE SEQUENCE [LARGE SCALE GENOMIC DNA]</scope>
    <source>
        <strain evidence="11 13">MDKW</strain>
    </source>
</reference>
<evidence type="ECO:0000313" key="12">
    <source>
        <dbReference type="EMBL" id="RZN63401.1"/>
    </source>
</evidence>
<name>A0A429GDF9_9CREN</name>
<dbReference type="Gene3D" id="3.30.30.170">
    <property type="match status" value="1"/>
</dbReference>
<feature type="domain" description="Translation initiation factor IF2/IF5" evidence="10">
    <location>
        <begin position="24"/>
        <end position="133"/>
    </location>
</feature>
<evidence type="ECO:0000256" key="3">
    <source>
        <dbReference type="ARBA" id="ARBA00011243"/>
    </source>
</evidence>
<dbReference type="SUPFAM" id="SSF75689">
    <property type="entry name" value="Zinc-binding domain of translation initiation factor 2 beta"/>
    <property type="match status" value="1"/>
</dbReference>
<keyword evidence="6 9" id="KW-0648">Protein biosynthesis</keyword>
<keyword evidence="13" id="KW-1185">Reference proteome</keyword>
<dbReference type="AlphaFoldDB" id="A0A429GDF9"/>
<comment type="subunit">
    <text evidence="3 9">Heterotrimer composed of an alpha, a beta and a gamma chain.</text>
</comment>
<dbReference type="PANTHER" id="PTHR23001">
    <property type="entry name" value="EUKARYOTIC TRANSLATION INITIATION FACTOR"/>
    <property type="match status" value="1"/>
</dbReference>
<dbReference type="Proteomes" id="UP000277582">
    <property type="component" value="Unassembled WGS sequence"/>
</dbReference>
<gene>
    <name evidence="9" type="primary">eif2b</name>
    <name evidence="11" type="ORF">D6D85_15140</name>
    <name evidence="12" type="ORF">EF810_00980</name>
</gene>
<comment type="similarity">
    <text evidence="2 9">Belongs to the eIF-2-beta/eIF-5 family.</text>
</comment>
<evidence type="ECO:0000256" key="1">
    <source>
        <dbReference type="ARBA" id="ARBA00003323"/>
    </source>
</evidence>
<proteinExistence type="inferred from homology"/>
<dbReference type="InterPro" id="IPR045196">
    <property type="entry name" value="IF2/IF5"/>
</dbReference>
<accession>A0A429GDF9</accession>
<dbReference type="SMART" id="SM00653">
    <property type="entry name" value="eIF2B_5"/>
    <property type="match status" value="1"/>
</dbReference>
<evidence type="ECO:0000313" key="14">
    <source>
        <dbReference type="Proteomes" id="UP000316217"/>
    </source>
</evidence>
<evidence type="ECO:0000256" key="4">
    <source>
        <dbReference type="ARBA" id="ARBA00022314"/>
    </source>
</evidence>
<comment type="function">
    <text evidence="1 9">eIF-2 functions in the early steps of protein synthesis by forming a ternary complex with GTP and initiator tRNA.</text>
</comment>
<dbReference type="HAMAP" id="MF_00232">
    <property type="entry name" value="eIF_2_beta"/>
    <property type="match status" value="1"/>
</dbReference>
<comment type="caution">
    <text evidence="11">The sequence shown here is derived from an EMBL/GenBank/DDBJ whole genome shotgun (WGS) entry which is preliminary data.</text>
</comment>